<accession>A0A4R2TJZ7</accession>
<dbReference type="Proteomes" id="UP000295504">
    <property type="component" value="Unassembled WGS sequence"/>
</dbReference>
<dbReference type="CDD" id="cd03036">
    <property type="entry name" value="ArsC_like"/>
    <property type="match status" value="1"/>
</dbReference>
<comment type="caution">
    <text evidence="2">The sequence shown here is derived from an EMBL/GenBank/DDBJ whole genome shotgun (WGS) entry which is preliminary data.</text>
</comment>
<dbReference type="InterPro" id="IPR006660">
    <property type="entry name" value="Arsenate_reductase-like"/>
</dbReference>
<dbReference type="SUPFAM" id="SSF52833">
    <property type="entry name" value="Thioredoxin-like"/>
    <property type="match status" value="1"/>
</dbReference>
<evidence type="ECO:0000256" key="1">
    <source>
        <dbReference type="PROSITE-ProRule" id="PRU01282"/>
    </source>
</evidence>
<dbReference type="Pfam" id="PF03960">
    <property type="entry name" value="ArsC"/>
    <property type="match status" value="1"/>
</dbReference>
<dbReference type="PANTHER" id="PTHR30041">
    <property type="entry name" value="ARSENATE REDUCTASE"/>
    <property type="match status" value="1"/>
</dbReference>
<proteinExistence type="inferred from homology"/>
<dbReference type="InterPro" id="IPR036249">
    <property type="entry name" value="Thioredoxin-like_sf"/>
</dbReference>
<comment type="similarity">
    <text evidence="1">Belongs to the ArsC family.</text>
</comment>
<name>A0A4R2TJZ7_9FIRM</name>
<gene>
    <name evidence="2" type="ORF">EDD79_104514</name>
</gene>
<dbReference type="InterPro" id="IPR006504">
    <property type="entry name" value="Tscrpt_reg_Spx/MgsR"/>
</dbReference>
<dbReference type="PROSITE" id="PS51353">
    <property type="entry name" value="ARSC"/>
    <property type="match status" value="1"/>
</dbReference>
<dbReference type="RefSeq" id="WP_132849459.1">
    <property type="nucleotide sequence ID" value="NZ_CP058648.1"/>
</dbReference>
<keyword evidence="3" id="KW-1185">Reference proteome</keyword>
<protein>
    <submittedName>
        <fullName evidence="2">Arsenate reductase</fullName>
    </submittedName>
</protein>
<dbReference type="NCBIfam" id="TIGR01617">
    <property type="entry name" value="arsC_related"/>
    <property type="match status" value="1"/>
</dbReference>
<dbReference type="PANTHER" id="PTHR30041:SF8">
    <property type="entry name" value="PROTEIN YFFB"/>
    <property type="match status" value="1"/>
</dbReference>
<reference evidence="2 3" key="1">
    <citation type="submission" date="2019-03" db="EMBL/GenBank/DDBJ databases">
        <title>Genomic Encyclopedia of Type Strains, Phase IV (KMG-IV): sequencing the most valuable type-strain genomes for metagenomic binning, comparative biology and taxonomic classification.</title>
        <authorList>
            <person name="Goeker M."/>
        </authorList>
    </citation>
    <scope>NUCLEOTIDE SEQUENCE [LARGE SCALE GENOMIC DNA]</scope>
    <source>
        <strain evidence="2 3">DSM 100013</strain>
    </source>
</reference>
<dbReference type="EMBL" id="SLYC01000045">
    <property type="protein sequence ID" value="TCP97608.1"/>
    <property type="molecule type" value="Genomic_DNA"/>
</dbReference>
<organism evidence="2 3">
    <name type="scientific">Serpentinicella alkaliphila</name>
    <dbReference type="NCBI Taxonomy" id="1734049"/>
    <lineage>
        <taxon>Bacteria</taxon>
        <taxon>Bacillati</taxon>
        <taxon>Bacillota</taxon>
        <taxon>Clostridia</taxon>
        <taxon>Peptostreptococcales</taxon>
        <taxon>Natronincolaceae</taxon>
        <taxon>Serpentinicella</taxon>
    </lineage>
</organism>
<evidence type="ECO:0000313" key="2">
    <source>
        <dbReference type="EMBL" id="TCP97608.1"/>
    </source>
</evidence>
<evidence type="ECO:0000313" key="3">
    <source>
        <dbReference type="Proteomes" id="UP000295504"/>
    </source>
</evidence>
<dbReference type="Gene3D" id="3.40.30.10">
    <property type="entry name" value="Glutaredoxin"/>
    <property type="match status" value="1"/>
</dbReference>
<dbReference type="AlphaFoldDB" id="A0A4R2TJZ7"/>
<sequence length="117" mass="13788">MSYLFIEYPRCTTCKKAKRWLIENNVDFKGRHIVEENPNIEELKKWIDESGLPIKKFFNTSGVKYKELNLKDKLPNLTEDEQMNLLASDGMLVKRPIIVGNNKILVGFKEEDWEKLK</sequence>
<dbReference type="OrthoDB" id="9794155at2"/>